<dbReference type="NCBIfam" id="TIGR00738">
    <property type="entry name" value="rrf2_super"/>
    <property type="match status" value="1"/>
</dbReference>
<sequence>MLSQTVEYALRAIVVLAADRTSSWTTQAIAARTLVPQDYLNKVLQPLTRAGLVSAQRGRNGGFTLSRAPEAITVLDVISIVDPLRRINHCPLGLKSHSSLCPLHRKLDEAVGVVEESFRSTTIADILANPSPIRPLCERTESLCHVQTAN</sequence>
<dbReference type="InterPro" id="IPR036390">
    <property type="entry name" value="WH_DNA-bd_sf"/>
</dbReference>
<gene>
    <name evidence="1" type="ORF">IRI77_10405</name>
</gene>
<dbReference type="PROSITE" id="PS01332">
    <property type="entry name" value="HTH_RRF2_1"/>
    <property type="match status" value="1"/>
</dbReference>
<dbReference type="GO" id="GO:0005829">
    <property type="term" value="C:cytosol"/>
    <property type="evidence" value="ECO:0007669"/>
    <property type="project" value="TreeGrafter"/>
</dbReference>
<evidence type="ECO:0000313" key="2">
    <source>
        <dbReference type="Proteomes" id="UP000593892"/>
    </source>
</evidence>
<dbReference type="Gene3D" id="1.10.10.10">
    <property type="entry name" value="Winged helix-like DNA-binding domain superfamily/Winged helix DNA-binding domain"/>
    <property type="match status" value="1"/>
</dbReference>
<dbReference type="PANTHER" id="PTHR33221">
    <property type="entry name" value="WINGED HELIX-TURN-HELIX TRANSCRIPTIONAL REGULATOR, RRF2 FAMILY"/>
    <property type="match status" value="1"/>
</dbReference>
<dbReference type="Pfam" id="PF02082">
    <property type="entry name" value="Rrf2"/>
    <property type="match status" value="1"/>
</dbReference>
<dbReference type="Proteomes" id="UP000593892">
    <property type="component" value="Chromosome"/>
</dbReference>
<accession>A0A7S7NV79</accession>
<dbReference type="KEGG" id="pfer:IRI77_10405"/>
<keyword evidence="2" id="KW-1185">Reference proteome</keyword>
<dbReference type="PANTHER" id="PTHR33221:SF13">
    <property type="entry name" value="TRANSCRIPTIONAL REGULATOR-RELATED"/>
    <property type="match status" value="1"/>
</dbReference>
<evidence type="ECO:0000313" key="1">
    <source>
        <dbReference type="EMBL" id="QOY90341.1"/>
    </source>
</evidence>
<dbReference type="GO" id="GO:0003700">
    <property type="term" value="F:DNA-binding transcription factor activity"/>
    <property type="evidence" value="ECO:0007669"/>
    <property type="project" value="TreeGrafter"/>
</dbReference>
<organism evidence="1 2">
    <name type="scientific">Paludibaculum fermentans</name>
    <dbReference type="NCBI Taxonomy" id="1473598"/>
    <lineage>
        <taxon>Bacteria</taxon>
        <taxon>Pseudomonadati</taxon>
        <taxon>Acidobacteriota</taxon>
        <taxon>Terriglobia</taxon>
        <taxon>Bryobacterales</taxon>
        <taxon>Bryobacteraceae</taxon>
        <taxon>Paludibaculum</taxon>
    </lineage>
</organism>
<dbReference type="PROSITE" id="PS51197">
    <property type="entry name" value="HTH_RRF2_2"/>
    <property type="match status" value="1"/>
</dbReference>
<protein>
    <submittedName>
        <fullName evidence="1">Rrf2 family transcriptional regulator</fullName>
    </submittedName>
</protein>
<reference evidence="1 2" key="1">
    <citation type="submission" date="2020-10" db="EMBL/GenBank/DDBJ databases">
        <title>Complete genome sequence of Paludibaculum fermentans P105T, a facultatively anaerobic acidobacterium capable of dissimilatory Fe(III) reduction.</title>
        <authorList>
            <person name="Dedysh S.N."/>
            <person name="Beletsky A.V."/>
            <person name="Kulichevskaya I.S."/>
            <person name="Mardanov A.V."/>
            <person name="Ravin N.V."/>
        </authorList>
    </citation>
    <scope>NUCLEOTIDE SEQUENCE [LARGE SCALE GENOMIC DNA]</scope>
    <source>
        <strain evidence="1 2">P105</strain>
    </source>
</reference>
<dbReference type="RefSeq" id="WP_194452006.1">
    <property type="nucleotide sequence ID" value="NZ_CP063849.1"/>
</dbReference>
<dbReference type="InterPro" id="IPR036388">
    <property type="entry name" value="WH-like_DNA-bd_sf"/>
</dbReference>
<dbReference type="InterPro" id="IPR030489">
    <property type="entry name" value="TR_Rrf2-type_CS"/>
</dbReference>
<name>A0A7S7NV79_PALFE</name>
<proteinExistence type="predicted"/>
<dbReference type="EMBL" id="CP063849">
    <property type="protein sequence ID" value="QOY90341.1"/>
    <property type="molecule type" value="Genomic_DNA"/>
</dbReference>
<dbReference type="AlphaFoldDB" id="A0A7S7NV79"/>
<dbReference type="SUPFAM" id="SSF46785">
    <property type="entry name" value="Winged helix' DNA-binding domain"/>
    <property type="match status" value="1"/>
</dbReference>
<dbReference type="InterPro" id="IPR000944">
    <property type="entry name" value="Tscrpt_reg_Rrf2"/>
</dbReference>